<dbReference type="PRINTS" id="PR00344">
    <property type="entry name" value="BCTRLSENSOR"/>
</dbReference>
<dbReference type="CDD" id="cd17574">
    <property type="entry name" value="REC_OmpR"/>
    <property type="match status" value="1"/>
</dbReference>
<evidence type="ECO:0000259" key="15">
    <source>
        <dbReference type="PROSITE" id="PS50109"/>
    </source>
</evidence>
<dbReference type="GO" id="GO:0000155">
    <property type="term" value="F:phosphorelay sensor kinase activity"/>
    <property type="evidence" value="ECO:0007669"/>
    <property type="project" value="InterPro"/>
</dbReference>
<evidence type="ECO:0000313" key="18">
    <source>
        <dbReference type="Proteomes" id="UP000461730"/>
    </source>
</evidence>
<dbReference type="Gene3D" id="1.10.287.130">
    <property type="match status" value="1"/>
</dbReference>
<dbReference type="Pfam" id="PF12833">
    <property type="entry name" value="HTH_18"/>
    <property type="match status" value="1"/>
</dbReference>
<dbReference type="InterPro" id="IPR011110">
    <property type="entry name" value="Reg_prop"/>
</dbReference>
<keyword evidence="13" id="KW-0732">Signal</keyword>
<dbReference type="GO" id="GO:0003700">
    <property type="term" value="F:DNA-binding transcription factor activity"/>
    <property type="evidence" value="ECO:0007669"/>
    <property type="project" value="InterPro"/>
</dbReference>
<keyword evidence="8" id="KW-0902">Two-component regulatory system</keyword>
<dbReference type="InterPro" id="IPR018060">
    <property type="entry name" value="HTH_AraC"/>
</dbReference>
<evidence type="ECO:0000256" key="5">
    <source>
        <dbReference type="ARBA" id="ARBA00022741"/>
    </source>
</evidence>
<dbReference type="Gene3D" id="2.60.40.10">
    <property type="entry name" value="Immunoglobulins"/>
    <property type="match status" value="1"/>
</dbReference>
<comment type="caution">
    <text evidence="17">The sequence shown here is derived from an EMBL/GenBank/DDBJ whole genome shotgun (WGS) entry which is preliminary data.</text>
</comment>
<dbReference type="GO" id="GO:0043565">
    <property type="term" value="F:sequence-specific DNA binding"/>
    <property type="evidence" value="ECO:0007669"/>
    <property type="project" value="InterPro"/>
</dbReference>
<dbReference type="InterPro" id="IPR036890">
    <property type="entry name" value="HATPase_C_sf"/>
</dbReference>
<dbReference type="InterPro" id="IPR013783">
    <property type="entry name" value="Ig-like_fold"/>
</dbReference>
<sequence length="1428" mass="161178">MQLRLLTLCGCLSLLLSGILPSRANEIPSTDPDNNIRFEQLTTHDGLSQNTVRCLLQDRKGFIWIGTLNGLNRYDGRRFIVYRPEYGNPHSISDNRIRELHEDKQGMIWVKTTEGRFHCFDPRLESFVEYQPDSTVLKYDCFKEFKNGDIWLYGKANGCLRITRKKGVFHTRAYNKEQLLGNAEVNFIYEDHQGNAWVGAGKNLFRSSPDQDLQLVYRGNETFIKAIADGRQLYFLTRQQGILVYDNTFRIIPVPGILLTGGALLPHSRLLLSTRESGLYISDLRSGQLQPAGNLKGRTDLLSDQQKNIWVNNHKGSIWYYDVQRELLKQLDLIPPAVMQRIDEERYAFYSGAGNNTWITTYGGGLFCYNRASGELQHFISKQDNPSGLSTNYLLSILEDRTGLVWVGAEHTGLHKLVPQSLAVSRIFPDDNTGGRYAANSVKSIYEDSYHRLWVSTRNGGLHLYNSRLEKIRTLDHLLPGQSANIYCMQEDAKGYLWIGTKGEGLYIVHKDSLQRPARHFELQEIPIAEGRPGSNGNKQIYAILQDNHQRMWIGTFGGGLHLVTYNGGASFSSRLFFKNEMVPVYVRCLLQDRQNRIWAGTNNGLLVFDPEKLLQNEQEYTSYQSDVNSREGLASNEIKSICEDHKGRIWVGTTGGGFSRFVPAEGGKAASFYTYTTENGLSHDIVNGMQEDDRGNLWIGTENGLTRFNPDNSTFEVFYFASNTLGNLFSEAACLRRSDGQLLLGSMNGFYAFYPQQLKTERKDAPVLLTGFNIAGNNVSTLQESISNTKEIVLEPGQKVFSLTFASLAFKNPVKNKYTYILENYEDEWNTPASYNVATYRNLPPGEYTFRVRGTNDDGSWSKQEASVRIKVLPPFWRSNIAFVLYLLLITGLVLGIRYVTRRIHRLQQAVEVEKQLTEYKLNFFTDISHEFRTPLSLILSAMEGLLPVRQGNKHLQMMQRHVQHLMRLADQLLDFRKIQYKKMQLQVTPTEVVSFVENICDGFGDLAAQKQICLSFDSNVPSYTVPIDTNKLDKMLYNLLSNAHKFTPAGGKINVQVITDEASQTLQIKVSDSGITIPAERQHLLFQKFTQVNFSPTGTGIGLSLTKELVELHKGSISFSNNTGAGVTFTLTLPLQDAVYSEEEIAVVQMENAVMPAAFITDTETDDIPTPSTKYNVLIIEDNTEIRGYLSSRLGQYFHIHTAANGREGLAAAVAFAPDLIVCDVMLPELSGIEVTQKIRGEFQTCHIPIVLLTALSSGEHQLQGIDAGADAYIPKPFSTRFLLTNIIRIIEQREKIRKRFANDPGFFAVHISENEADQQFIEKINLVIEKNLDNSQFSVDEFAAAMKLGRTLFYKKIKGLTGYSPNEYIRLVRVKKAAELLNTGEYTVAEVAYKVGMSDPFYFSKCFKSQFGVPPSVHLKKVKAG</sequence>
<evidence type="ECO:0000256" key="6">
    <source>
        <dbReference type="ARBA" id="ARBA00022777"/>
    </source>
</evidence>
<keyword evidence="5" id="KW-0547">Nucleotide-binding</keyword>
<dbReference type="InterPro" id="IPR009057">
    <property type="entry name" value="Homeodomain-like_sf"/>
</dbReference>
<evidence type="ECO:0000256" key="11">
    <source>
        <dbReference type="ARBA" id="ARBA00023163"/>
    </source>
</evidence>
<dbReference type="CDD" id="cd00082">
    <property type="entry name" value="HisKA"/>
    <property type="match status" value="1"/>
</dbReference>
<dbReference type="Proteomes" id="UP000461730">
    <property type="component" value="Unassembled WGS sequence"/>
</dbReference>
<reference evidence="17 18" key="1">
    <citation type="submission" date="2019-12" db="EMBL/GenBank/DDBJ databases">
        <title>Chitinophaga sp. strain ysch24 (GDMCC 1.1355), whole genome shotgun sequence.</title>
        <authorList>
            <person name="Zhang X."/>
        </authorList>
    </citation>
    <scope>NUCLEOTIDE SEQUENCE [LARGE SCALE GENOMIC DNA]</scope>
    <source>
        <strain evidence="18">ysch24</strain>
    </source>
</reference>
<keyword evidence="18" id="KW-1185">Reference proteome</keyword>
<proteinExistence type="predicted"/>
<dbReference type="Pfam" id="PF07494">
    <property type="entry name" value="Reg_prop"/>
    <property type="match status" value="7"/>
</dbReference>
<dbReference type="PANTHER" id="PTHR43547">
    <property type="entry name" value="TWO-COMPONENT HISTIDINE KINASE"/>
    <property type="match status" value="1"/>
</dbReference>
<evidence type="ECO:0000256" key="9">
    <source>
        <dbReference type="ARBA" id="ARBA00023015"/>
    </source>
</evidence>
<evidence type="ECO:0000256" key="4">
    <source>
        <dbReference type="ARBA" id="ARBA00022679"/>
    </source>
</evidence>
<dbReference type="PROSITE" id="PS01124">
    <property type="entry name" value="HTH_ARAC_FAMILY_2"/>
    <property type="match status" value="1"/>
</dbReference>
<evidence type="ECO:0000313" key="17">
    <source>
        <dbReference type="EMBL" id="MVT08974.1"/>
    </source>
</evidence>
<evidence type="ECO:0000256" key="7">
    <source>
        <dbReference type="ARBA" id="ARBA00022840"/>
    </source>
</evidence>
<dbReference type="SMART" id="SM00448">
    <property type="entry name" value="REC"/>
    <property type="match status" value="1"/>
</dbReference>
<dbReference type="SUPFAM" id="SSF63829">
    <property type="entry name" value="Calcium-dependent phosphotriesterase"/>
    <property type="match status" value="3"/>
</dbReference>
<keyword evidence="3 12" id="KW-0597">Phosphoprotein</keyword>
<evidence type="ECO:0000256" key="13">
    <source>
        <dbReference type="SAM" id="SignalP"/>
    </source>
</evidence>
<dbReference type="InterPro" id="IPR005467">
    <property type="entry name" value="His_kinase_dom"/>
</dbReference>
<dbReference type="InterPro" id="IPR011006">
    <property type="entry name" value="CheY-like_superfamily"/>
</dbReference>
<dbReference type="Gene3D" id="2.130.10.10">
    <property type="entry name" value="YVTN repeat-like/Quinoprotein amine dehydrogenase"/>
    <property type="match status" value="3"/>
</dbReference>
<keyword evidence="11" id="KW-0804">Transcription</keyword>
<feature type="modified residue" description="4-aspartylphosphate" evidence="12">
    <location>
        <position position="1226"/>
    </location>
</feature>
<dbReference type="InterPro" id="IPR003594">
    <property type="entry name" value="HATPase_dom"/>
</dbReference>
<dbReference type="InterPro" id="IPR011123">
    <property type="entry name" value="Y_Y_Y"/>
</dbReference>
<dbReference type="Gene3D" id="1.10.10.60">
    <property type="entry name" value="Homeodomain-like"/>
    <property type="match status" value="2"/>
</dbReference>
<evidence type="ECO:0000259" key="14">
    <source>
        <dbReference type="PROSITE" id="PS01124"/>
    </source>
</evidence>
<dbReference type="SUPFAM" id="SSF55874">
    <property type="entry name" value="ATPase domain of HSP90 chaperone/DNA topoisomerase II/histidine kinase"/>
    <property type="match status" value="1"/>
</dbReference>
<dbReference type="SUPFAM" id="SSF52172">
    <property type="entry name" value="CheY-like"/>
    <property type="match status" value="1"/>
</dbReference>
<keyword evidence="7" id="KW-0067">ATP-binding</keyword>
<evidence type="ECO:0000256" key="10">
    <source>
        <dbReference type="ARBA" id="ARBA00023125"/>
    </source>
</evidence>
<keyword evidence="6" id="KW-0418">Kinase</keyword>
<dbReference type="FunFam" id="2.60.40.10:FF:000791">
    <property type="entry name" value="Two-component system sensor histidine kinase/response regulator"/>
    <property type="match status" value="1"/>
</dbReference>
<name>A0A7K1U3M8_9BACT</name>
<evidence type="ECO:0000256" key="1">
    <source>
        <dbReference type="ARBA" id="ARBA00000085"/>
    </source>
</evidence>
<evidence type="ECO:0000259" key="16">
    <source>
        <dbReference type="PROSITE" id="PS50110"/>
    </source>
</evidence>
<comment type="catalytic activity">
    <reaction evidence="1">
        <text>ATP + protein L-histidine = ADP + protein N-phospho-L-histidine.</text>
        <dbReference type="EC" id="2.7.13.3"/>
    </reaction>
</comment>
<dbReference type="PROSITE" id="PS50109">
    <property type="entry name" value="HIS_KIN"/>
    <property type="match status" value="1"/>
</dbReference>
<dbReference type="Gene3D" id="3.40.50.2300">
    <property type="match status" value="1"/>
</dbReference>
<dbReference type="InterPro" id="IPR001789">
    <property type="entry name" value="Sig_transdc_resp-reg_receiver"/>
</dbReference>
<dbReference type="InterPro" id="IPR018062">
    <property type="entry name" value="HTH_AraC-typ_CS"/>
</dbReference>
<dbReference type="EC" id="2.7.13.3" evidence="2"/>
<dbReference type="InterPro" id="IPR004358">
    <property type="entry name" value="Sig_transdc_His_kin-like_C"/>
</dbReference>
<dbReference type="InterPro" id="IPR036097">
    <property type="entry name" value="HisK_dim/P_sf"/>
</dbReference>
<dbReference type="SUPFAM" id="SSF47384">
    <property type="entry name" value="Homodimeric domain of signal transducing histidine kinase"/>
    <property type="match status" value="1"/>
</dbReference>
<dbReference type="InterPro" id="IPR015943">
    <property type="entry name" value="WD40/YVTN_repeat-like_dom_sf"/>
</dbReference>
<evidence type="ECO:0000256" key="3">
    <source>
        <dbReference type="ARBA" id="ARBA00022553"/>
    </source>
</evidence>
<evidence type="ECO:0000256" key="12">
    <source>
        <dbReference type="PROSITE-ProRule" id="PRU00169"/>
    </source>
</evidence>
<feature type="domain" description="HTH araC/xylS-type" evidence="14">
    <location>
        <begin position="1325"/>
        <end position="1424"/>
    </location>
</feature>
<accession>A0A7K1U3M8</accession>
<dbReference type="InterPro" id="IPR003661">
    <property type="entry name" value="HisK_dim/P_dom"/>
</dbReference>
<dbReference type="GO" id="GO:0005524">
    <property type="term" value="F:ATP binding"/>
    <property type="evidence" value="ECO:0007669"/>
    <property type="project" value="UniProtKB-KW"/>
</dbReference>
<evidence type="ECO:0000256" key="8">
    <source>
        <dbReference type="ARBA" id="ARBA00023012"/>
    </source>
</evidence>
<keyword evidence="9" id="KW-0805">Transcription regulation</keyword>
<protein>
    <recommendedName>
        <fullName evidence="2">histidine kinase</fullName>
        <ecNumber evidence="2">2.7.13.3</ecNumber>
    </recommendedName>
</protein>
<evidence type="ECO:0000256" key="2">
    <source>
        <dbReference type="ARBA" id="ARBA00012438"/>
    </source>
</evidence>
<keyword evidence="4" id="KW-0808">Transferase</keyword>
<feature type="domain" description="Histidine kinase" evidence="15">
    <location>
        <begin position="928"/>
        <end position="1139"/>
    </location>
</feature>
<dbReference type="Gene3D" id="3.30.565.10">
    <property type="entry name" value="Histidine kinase-like ATPase, C-terminal domain"/>
    <property type="match status" value="1"/>
</dbReference>
<dbReference type="SUPFAM" id="SSF46689">
    <property type="entry name" value="Homeodomain-like"/>
    <property type="match status" value="1"/>
</dbReference>
<dbReference type="PANTHER" id="PTHR43547:SF2">
    <property type="entry name" value="HYBRID SIGNAL TRANSDUCTION HISTIDINE KINASE C"/>
    <property type="match status" value="1"/>
</dbReference>
<feature type="chain" id="PRO_5029816454" description="histidine kinase" evidence="13">
    <location>
        <begin position="25"/>
        <end position="1428"/>
    </location>
</feature>
<dbReference type="PROSITE" id="PS50110">
    <property type="entry name" value="RESPONSE_REGULATORY"/>
    <property type="match status" value="1"/>
</dbReference>
<dbReference type="SMART" id="SM00387">
    <property type="entry name" value="HATPase_c"/>
    <property type="match status" value="1"/>
</dbReference>
<dbReference type="Pfam" id="PF00072">
    <property type="entry name" value="Response_reg"/>
    <property type="match status" value="1"/>
</dbReference>
<dbReference type="SMART" id="SM00388">
    <property type="entry name" value="HisKA"/>
    <property type="match status" value="1"/>
</dbReference>
<gene>
    <name evidence="17" type="ORF">GO493_11940</name>
</gene>
<dbReference type="EMBL" id="WRXN01000004">
    <property type="protein sequence ID" value="MVT08974.1"/>
    <property type="molecule type" value="Genomic_DNA"/>
</dbReference>
<dbReference type="Pfam" id="PF07495">
    <property type="entry name" value="Y_Y_Y"/>
    <property type="match status" value="1"/>
</dbReference>
<feature type="domain" description="Response regulatory" evidence="16">
    <location>
        <begin position="1178"/>
        <end position="1293"/>
    </location>
</feature>
<dbReference type="SMART" id="SM00342">
    <property type="entry name" value="HTH_ARAC"/>
    <property type="match status" value="1"/>
</dbReference>
<dbReference type="Pfam" id="PF00512">
    <property type="entry name" value="HisKA"/>
    <property type="match status" value="1"/>
</dbReference>
<dbReference type="SUPFAM" id="SSF75011">
    <property type="entry name" value="3-carboxy-cis,cis-mucoante lactonizing enzyme"/>
    <property type="match status" value="1"/>
</dbReference>
<dbReference type="PROSITE" id="PS00041">
    <property type="entry name" value="HTH_ARAC_FAMILY_1"/>
    <property type="match status" value="1"/>
</dbReference>
<organism evidence="17 18">
    <name type="scientific">Chitinophaga tropicalis</name>
    <dbReference type="NCBI Taxonomy" id="2683588"/>
    <lineage>
        <taxon>Bacteria</taxon>
        <taxon>Pseudomonadati</taxon>
        <taxon>Bacteroidota</taxon>
        <taxon>Chitinophagia</taxon>
        <taxon>Chitinophagales</taxon>
        <taxon>Chitinophagaceae</taxon>
        <taxon>Chitinophaga</taxon>
    </lineage>
</organism>
<dbReference type="Pfam" id="PF02518">
    <property type="entry name" value="HATPase_c"/>
    <property type="match status" value="1"/>
</dbReference>
<dbReference type="FunFam" id="3.30.565.10:FF:000037">
    <property type="entry name" value="Hybrid sensor histidine kinase/response regulator"/>
    <property type="match status" value="1"/>
</dbReference>
<feature type="signal peptide" evidence="13">
    <location>
        <begin position="1"/>
        <end position="24"/>
    </location>
</feature>
<keyword evidence="10" id="KW-0238">DNA-binding</keyword>